<name>A0ABU6T9Q0_9FABA</name>
<gene>
    <name evidence="1" type="ORF">PIB30_025258</name>
</gene>
<dbReference type="EMBL" id="JASCZI010090713">
    <property type="protein sequence ID" value="MED6145432.1"/>
    <property type="molecule type" value="Genomic_DNA"/>
</dbReference>
<keyword evidence="2" id="KW-1185">Reference proteome</keyword>
<evidence type="ECO:0000313" key="1">
    <source>
        <dbReference type="EMBL" id="MED6145432.1"/>
    </source>
</evidence>
<comment type="caution">
    <text evidence="1">The sequence shown here is derived from an EMBL/GenBank/DDBJ whole genome shotgun (WGS) entry which is preliminary data.</text>
</comment>
<accession>A0ABU6T9Q0</accession>
<proteinExistence type="predicted"/>
<sequence length="107" mass="11890">MNIKLVDMVEVILCSGSRIRGIGRAQWNNNFENQVPSSSKGNGAPKLSALDRLAFLEKGNDKDSATQKLEVNPKKAKEKISTDLVVDSSKVNLKDENLDYGDEYFED</sequence>
<reference evidence="1 2" key="1">
    <citation type="journal article" date="2023" name="Plants (Basel)">
        <title>Bridging the Gap: Combining Genomics and Transcriptomics Approaches to Understand Stylosanthes scabra, an Orphan Legume from the Brazilian Caatinga.</title>
        <authorList>
            <person name="Ferreira-Neto J.R.C."/>
            <person name="da Silva M.D."/>
            <person name="Binneck E."/>
            <person name="de Melo N.F."/>
            <person name="da Silva R.H."/>
            <person name="de Melo A.L.T.M."/>
            <person name="Pandolfi V."/>
            <person name="Bustamante F.O."/>
            <person name="Brasileiro-Vidal A.C."/>
            <person name="Benko-Iseppon A.M."/>
        </authorList>
    </citation>
    <scope>NUCLEOTIDE SEQUENCE [LARGE SCALE GENOMIC DNA]</scope>
    <source>
        <tissue evidence="1">Leaves</tissue>
    </source>
</reference>
<evidence type="ECO:0000313" key="2">
    <source>
        <dbReference type="Proteomes" id="UP001341840"/>
    </source>
</evidence>
<protein>
    <submittedName>
        <fullName evidence="1">Uncharacterized protein</fullName>
    </submittedName>
</protein>
<dbReference type="Proteomes" id="UP001341840">
    <property type="component" value="Unassembled WGS sequence"/>
</dbReference>
<organism evidence="1 2">
    <name type="scientific">Stylosanthes scabra</name>
    <dbReference type="NCBI Taxonomy" id="79078"/>
    <lineage>
        <taxon>Eukaryota</taxon>
        <taxon>Viridiplantae</taxon>
        <taxon>Streptophyta</taxon>
        <taxon>Embryophyta</taxon>
        <taxon>Tracheophyta</taxon>
        <taxon>Spermatophyta</taxon>
        <taxon>Magnoliopsida</taxon>
        <taxon>eudicotyledons</taxon>
        <taxon>Gunneridae</taxon>
        <taxon>Pentapetalae</taxon>
        <taxon>rosids</taxon>
        <taxon>fabids</taxon>
        <taxon>Fabales</taxon>
        <taxon>Fabaceae</taxon>
        <taxon>Papilionoideae</taxon>
        <taxon>50 kb inversion clade</taxon>
        <taxon>dalbergioids sensu lato</taxon>
        <taxon>Dalbergieae</taxon>
        <taxon>Pterocarpus clade</taxon>
        <taxon>Stylosanthes</taxon>
    </lineage>
</organism>